<keyword evidence="8" id="KW-1185">Reference proteome</keyword>
<evidence type="ECO:0000256" key="5">
    <source>
        <dbReference type="SAM" id="Phobius"/>
    </source>
</evidence>
<organism evidence="7 8">
    <name type="scientific">Acidithiobacillus ferriphilus</name>
    <dbReference type="NCBI Taxonomy" id="1689834"/>
    <lineage>
        <taxon>Bacteria</taxon>
        <taxon>Pseudomonadati</taxon>
        <taxon>Pseudomonadota</taxon>
        <taxon>Acidithiobacillia</taxon>
        <taxon>Acidithiobacillales</taxon>
        <taxon>Acidithiobacillaceae</taxon>
        <taxon>Acidithiobacillus</taxon>
    </lineage>
</organism>
<dbReference type="Proteomes" id="UP001308776">
    <property type="component" value="Unassembled WGS sequence"/>
</dbReference>
<evidence type="ECO:0000256" key="1">
    <source>
        <dbReference type="ARBA" id="ARBA00004167"/>
    </source>
</evidence>
<reference evidence="7 8" key="1">
    <citation type="submission" date="2022-11" db="EMBL/GenBank/DDBJ databases">
        <title>Comparative genomics analysis of Acidithiobacillus ferriphilus.</title>
        <authorList>
            <person name="Ma L."/>
        </authorList>
    </citation>
    <scope>NUCLEOTIDE SEQUENCE [LARGE SCALE GENOMIC DNA]</scope>
    <source>
        <strain evidence="7 8">DY15</strain>
    </source>
</reference>
<dbReference type="RefSeq" id="WP_325801483.1">
    <property type="nucleotide sequence ID" value="NZ_JAQGFR010000202.1"/>
</dbReference>
<dbReference type="EMBL" id="JAQGFR010000202">
    <property type="protein sequence ID" value="MEB8514442.1"/>
    <property type="molecule type" value="Genomic_DNA"/>
</dbReference>
<evidence type="ECO:0000259" key="6">
    <source>
        <dbReference type="Pfam" id="PF04335"/>
    </source>
</evidence>
<keyword evidence="3 5" id="KW-1133">Transmembrane helix</keyword>
<dbReference type="InterPro" id="IPR007430">
    <property type="entry name" value="VirB8"/>
</dbReference>
<proteinExistence type="predicted"/>
<dbReference type="SUPFAM" id="SSF54427">
    <property type="entry name" value="NTF2-like"/>
    <property type="match status" value="1"/>
</dbReference>
<evidence type="ECO:0000256" key="2">
    <source>
        <dbReference type="ARBA" id="ARBA00022692"/>
    </source>
</evidence>
<accession>A0ABU6FQW7</accession>
<feature type="transmembrane region" description="Helical" evidence="5">
    <location>
        <begin position="59"/>
        <end position="77"/>
    </location>
</feature>
<name>A0ABU6FQW7_9PROT</name>
<comment type="caution">
    <text evidence="7">The sequence shown here is derived from an EMBL/GenBank/DDBJ whole genome shotgun (WGS) entry which is preliminary data.</text>
</comment>
<dbReference type="InterPro" id="IPR032710">
    <property type="entry name" value="NTF2-like_dom_sf"/>
</dbReference>
<dbReference type="InterPro" id="IPR035658">
    <property type="entry name" value="TrbF"/>
</dbReference>
<keyword evidence="2 5" id="KW-0812">Transmembrane</keyword>
<evidence type="ECO:0000313" key="8">
    <source>
        <dbReference type="Proteomes" id="UP001308776"/>
    </source>
</evidence>
<dbReference type="Gene3D" id="3.10.450.230">
    <property type="entry name" value="VirB8 protein"/>
    <property type="match status" value="1"/>
</dbReference>
<feature type="domain" description="Bacterial virulence protein VirB8" evidence="6">
    <location>
        <begin position="39"/>
        <end position="243"/>
    </location>
</feature>
<evidence type="ECO:0000256" key="4">
    <source>
        <dbReference type="ARBA" id="ARBA00023136"/>
    </source>
</evidence>
<feature type="non-terminal residue" evidence="7">
    <location>
        <position position="1"/>
    </location>
</feature>
<dbReference type="Pfam" id="PF04335">
    <property type="entry name" value="VirB8"/>
    <property type="match status" value="1"/>
</dbReference>
<comment type="subcellular location">
    <subcellularLocation>
        <location evidence="1">Membrane</location>
        <topology evidence="1">Single-pass membrane protein</topology>
    </subcellularLocation>
</comment>
<sequence>VYTMRIPLTRRRAPVFNEPSADIDKLAPSSDGASLYLSGRREWNERYGDFVKQAAQWRAAAFGAIAVAVVAVGWAGYRSSQSRFVPFVVQVNKLGDAVAVAPLTEAPPEDGRVIAAQLARWVFDVRSVFHDPRAETTILGDAYTSIAPHSQAFATLNRWLQKHNPYKRGHNESVSVTVHDVLPISPNVYRVTWTETDRGRLDGRNDVANWSAIVSVKIRPPASAAAIMKNPMGIYITNFSWSRSVN</sequence>
<evidence type="ECO:0000256" key="3">
    <source>
        <dbReference type="ARBA" id="ARBA00022989"/>
    </source>
</evidence>
<dbReference type="CDD" id="cd16425">
    <property type="entry name" value="TrbF"/>
    <property type="match status" value="1"/>
</dbReference>
<gene>
    <name evidence="7" type="ORF">OW717_10385</name>
</gene>
<evidence type="ECO:0000313" key="7">
    <source>
        <dbReference type="EMBL" id="MEB8514442.1"/>
    </source>
</evidence>
<protein>
    <submittedName>
        <fullName evidence="7">Type IV secretion system protein</fullName>
    </submittedName>
</protein>
<keyword evidence="4 5" id="KW-0472">Membrane</keyword>